<sequence length="40" mass="4302">MSSMNTVVPQMFCVYPARLSNTPSRDAHKGIALGRLPIAA</sequence>
<organism evidence="1 2">
    <name type="scientific">Nocardia jiangxiensis</name>
    <dbReference type="NCBI Taxonomy" id="282685"/>
    <lineage>
        <taxon>Bacteria</taxon>
        <taxon>Bacillati</taxon>
        <taxon>Actinomycetota</taxon>
        <taxon>Actinomycetes</taxon>
        <taxon>Mycobacteriales</taxon>
        <taxon>Nocardiaceae</taxon>
        <taxon>Nocardia</taxon>
    </lineage>
</organism>
<dbReference type="RefSeq" id="WP_281033039.1">
    <property type="nucleotide sequence ID" value="NZ_JBIAQY010000004.1"/>
</dbReference>
<comment type="caution">
    <text evidence="1">The sequence shown here is derived from an EMBL/GenBank/DDBJ whole genome shotgun (WGS) entry which is preliminary data.</text>
</comment>
<dbReference type="EMBL" id="JBIAQY010000004">
    <property type="protein sequence ID" value="MFF3568949.1"/>
    <property type="molecule type" value="Genomic_DNA"/>
</dbReference>
<gene>
    <name evidence="1" type="ORF">ACFYXQ_14350</name>
</gene>
<keyword evidence="2" id="KW-1185">Reference proteome</keyword>
<name>A0ABW6RZR7_9NOCA</name>
<evidence type="ECO:0000313" key="1">
    <source>
        <dbReference type="EMBL" id="MFF3568949.1"/>
    </source>
</evidence>
<accession>A0ABW6RZR7</accession>
<dbReference type="Proteomes" id="UP001601992">
    <property type="component" value="Unassembled WGS sequence"/>
</dbReference>
<reference evidence="1 2" key="1">
    <citation type="submission" date="2024-10" db="EMBL/GenBank/DDBJ databases">
        <title>The Natural Products Discovery Center: Release of the First 8490 Sequenced Strains for Exploring Actinobacteria Biosynthetic Diversity.</title>
        <authorList>
            <person name="Kalkreuter E."/>
            <person name="Kautsar S.A."/>
            <person name="Yang D."/>
            <person name="Bader C.D."/>
            <person name="Teijaro C.N."/>
            <person name="Fluegel L."/>
            <person name="Davis C.M."/>
            <person name="Simpson J.R."/>
            <person name="Lauterbach L."/>
            <person name="Steele A.D."/>
            <person name="Gui C."/>
            <person name="Meng S."/>
            <person name="Li G."/>
            <person name="Viehrig K."/>
            <person name="Ye F."/>
            <person name="Su P."/>
            <person name="Kiefer A.F."/>
            <person name="Nichols A."/>
            <person name="Cepeda A.J."/>
            <person name="Yan W."/>
            <person name="Fan B."/>
            <person name="Jiang Y."/>
            <person name="Adhikari A."/>
            <person name="Zheng C.-J."/>
            <person name="Schuster L."/>
            <person name="Cowan T.M."/>
            <person name="Smanski M.J."/>
            <person name="Chevrette M.G."/>
            <person name="De Carvalho L.P.S."/>
            <person name="Shen B."/>
        </authorList>
    </citation>
    <scope>NUCLEOTIDE SEQUENCE [LARGE SCALE GENOMIC DNA]</scope>
    <source>
        <strain evidence="1 2">NPDC002593</strain>
    </source>
</reference>
<protein>
    <submittedName>
        <fullName evidence="1">Uncharacterized protein</fullName>
    </submittedName>
</protein>
<evidence type="ECO:0000313" key="2">
    <source>
        <dbReference type="Proteomes" id="UP001601992"/>
    </source>
</evidence>
<proteinExistence type="predicted"/>